<dbReference type="InterPro" id="IPR036188">
    <property type="entry name" value="FAD/NAD-bd_sf"/>
</dbReference>
<dbReference type="InterPro" id="IPR000172">
    <property type="entry name" value="GMC_OxRdtase_N"/>
</dbReference>
<dbReference type="SUPFAM" id="SSF54373">
    <property type="entry name" value="FAD-linked reductases, C-terminal domain"/>
    <property type="match status" value="1"/>
</dbReference>
<sequence length="536" mass="57202">MAGSGYDYIIVGAGSAGCTLAYRLAIDPSVRVLVLEAGRPDTHFLIHMPAGVVSMAGSGRYDWGYWTEPQAHCKDRRMYWPRGKTLGGSSSINAMLYVRGHAWDYDHWRQLGNPGWSYADVLPYFIKAQHNERGASEHHGAGGPLNVADQVSPAPINNAFVEACVQAGHRRNADFNGAVQDGVGFFQVTQKGGKRWSAAQAYLRPALARGNVTVLTQAHVARVIIENGRATGVAYRKDGKDTVAHAAREVVLSGGAVNSPQLLMLSGVGPADHLKAHGIAVVADVPGVGANLQDHLDAATLYYCTTRDTYDTASKLATFARYVFAKTGPGTSCIAESGGFLRTGEGLAAPDIQLHFIPAFVIDHGRTRMKRNGMTLHVCLLRPESRGSIRLKSADPMADAAIDANYLAEPRDLQGLVRGTRIAREIFAQAALAPFRGSELEPGAGKQSDADLADWVRARCETIYHPVGSCRMGPETDSSAVVDTALRVRGVAGLRVVDASIMPTLVGGNTNAPTIMIAERAADLMLGEAVPARQAA</sequence>
<protein>
    <submittedName>
        <fullName evidence="9">FAD-dependent oxidoreductase</fullName>
    </submittedName>
</protein>
<gene>
    <name evidence="9" type="ORF">FHP25_21805</name>
</gene>
<evidence type="ECO:0000256" key="5">
    <source>
        <dbReference type="PIRSR" id="PIRSR000137-2"/>
    </source>
</evidence>
<evidence type="ECO:0000256" key="6">
    <source>
        <dbReference type="RuleBase" id="RU003968"/>
    </source>
</evidence>
<dbReference type="PIRSF" id="PIRSF000137">
    <property type="entry name" value="Alcohol_oxidase"/>
    <property type="match status" value="1"/>
</dbReference>
<comment type="caution">
    <text evidence="9">The sequence shown here is derived from an EMBL/GenBank/DDBJ whole genome shotgun (WGS) entry which is preliminary data.</text>
</comment>
<dbReference type="GO" id="GO:0050660">
    <property type="term" value="F:flavin adenine dinucleotide binding"/>
    <property type="evidence" value="ECO:0007669"/>
    <property type="project" value="InterPro"/>
</dbReference>
<proteinExistence type="inferred from homology"/>
<dbReference type="EMBL" id="VDUZ01000026">
    <property type="protein sequence ID" value="TXL73322.1"/>
    <property type="molecule type" value="Genomic_DNA"/>
</dbReference>
<organism evidence="9 10">
    <name type="scientific">Vineibacter terrae</name>
    <dbReference type="NCBI Taxonomy" id="2586908"/>
    <lineage>
        <taxon>Bacteria</taxon>
        <taxon>Pseudomonadati</taxon>
        <taxon>Pseudomonadota</taxon>
        <taxon>Alphaproteobacteria</taxon>
        <taxon>Hyphomicrobiales</taxon>
        <taxon>Vineibacter</taxon>
    </lineage>
</organism>
<feature type="domain" description="Glucose-methanol-choline oxidoreductase N-terminal" evidence="8">
    <location>
        <begin position="255"/>
        <end position="269"/>
    </location>
</feature>
<keyword evidence="3 6" id="KW-0285">Flavoprotein</keyword>
<evidence type="ECO:0000259" key="8">
    <source>
        <dbReference type="PROSITE" id="PS00624"/>
    </source>
</evidence>
<dbReference type="Gene3D" id="3.30.560.10">
    <property type="entry name" value="Glucose Oxidase, domain 3"/>
    <property type="match status" value="1"/>
</dbReference>
<evidence type="ECO:0000256" key="2">
    <source>
        <dbReference type="ARBA" id="ARBA00010790"/>
    </source>
</evidence>
<dbReference type="PANTHER" id="PTHR11552:SF147">
    <property type="entry name" value="CHOLINE DEHYDROGENASE, MITOCHONDRIAL"/>
    <property type="match status" value="1"/>
</dbReference>
<dbReference type="AlphaFoldDB" id="A0A5C8PHK6"/>
<name>A0A5C8PHK6_9HYPH</name>
<evidence type="ECO:0000256" key="4">
    <source>
        <dbReference type="ARBA" id="ARBA00022827"/>
    </source>
</evidence>
<accession>A0A5C8PHK6</accession>
<dbReference type="NCBIfam" id="NF002550">
    <property type="entry name" value="PRK02106.1"/>
    <property type="match status" value="1"/>
</dbReference>
<dbReference type="SUPFAM" id="SSF51905">
    <property type="entry name" value="FAD/NAD(P)-binding domain"/>
    <property type="match status" value="1"/>
</dbReference>
<dbReference type="OrthoDB" id="9785276at2"/>
<dbReference type="PANTHER" id="PTHR11552">
    <property type="entry name" value="GLUCOSE-METHANOL-CHOLINE GMC OXIDOREDUCTASE"/>
    <property type="match status" value="1"/>
</dbReference>
<reference evidence="9 10" key="1">
    <citation type="submission" date="2019-06" db="EMBL/GenBank/DDBJ databases">
        <title>New taxonomy in bacterial strain CC-CFT640, isolated from vineyard.</title>
        <authorList>
            <person name="Lin S.-Y."/>
            <person name="Tsai C.-F."/>
            <person name="Young C.-C."/>
        </authorList>
    </citation>
    <scope>NUCLEOTIDE SEQUENCE [LARGE SCALE GENOMIC DNA]</scope>
    <source>
        <strain evidence="9 10">CC-CFT640</strain>
    </source>
</reference>
<evidence type="ECO:0000313" key="9">
    <source>
        <dbReference type="EMBL" id="TXL73322.1"/>
    </source>
</evidence>
<evidence type="ECO:0000256" key="1">
    <source>
        <dbReference type="ARBA" id="ARBA00001974"/>
    </source>
</evidence>
<comment type="cofactor">
    <cofactor evidence="1 5">
        <name>FAD</name>
        <dbReference type="ChEBI" id="CHEBI:57692"/>
    </cofactor>
</comment>
<dbReference type="Gene3D" id="3.50.50.60">
    <property type="entry name" value="FAD/NAD(P)-binding domain"/>
    <property type="match status" value="1"/>
</dbReference>
<evidence type="ECO:0000313" key="10">
    <source>
        <dbReference type="Proteomes" id="UP000321638"/>
    </source>
</evidence>
<keyword evidence="10" id="KW-1185">Reference proteome</keyword>
<evidence type="ECO:0000256" key="3">
    <source>
        <dbReference type="ARBA" id="ARBA00022630"/>
    </source>
</evidence>
<dbReference type="PROSITE" id="PS00623">
    <property type="entry name" value="GMC_OXRED_1"/>
    <property type="match status" value="1"/>
</dbReference>
<evidence type="ECO:0000259" key="7">
    <source>
        <dbReference type="PROSITE" id="PS00623"/>
    </source>
</evidence>
<dbReference type="GO" id="GO:0019285">
    <property type="term" value="P:glycine betaine biosynthetic process from choline"/>
    <property type="evidence" value="ECO:0007669"/>
    <property type="project" value="TreeGrafter"/>
</dbReference>
<dbReference type="Proteomes" id="UP000321638">
    <property type="component" value="Unassembled WGS sequence"/>
</dbReference>
<dbReference type="GO" id="GO:0008812">
    <property type="term" value="F:choline dehydrogenase activity"/>
    <property type="evidence" value="ECO:0007669"/>
    <property type="project" value="TreeGrafter"/>
</dbReference>
<dbReference type="Pfam" id="PF00732">
    <property type="entry name" value="GMC_oxred_N"/>
    <property type="match status" value="1"/>
</dbReference>
<dbReference type="Pfam" id="PF05199">
    <property type="entry name" value="GMC_oxred_C"/>
    <property type="match status" value="1"/>
</dbReference>
<keyword evidence="4 5" id="KW-0274">FAD</keyword>
<feature type="binding site" evidence="5">
    <location>
        <position position="220"/>
    </location>
    <ligand>
        <name>FAD</name>
        <dbReference type="ChEBI" id="CHEBI:57692"/>
    </ligand>
</feature>
<dbReference type="PROSITE" id="PS00624">
    <property type="entry name" value="GMC_OXRED_2"/>
    <property type="match status" value="1"/>
</dbReference>
<comment type="similarity">
    <text evidence="2 6">Belongs to the GMC oxidoreductase family.</text>
</comment>
<dbReference type="RefSeq" id="WP_147849092.1">
    <property type="nucleotide sequence ID" value="NZ_VDUZ01000026.1"/>
</dbReference>
<dbReference type="InterPro" id="IPR012132">
    <property type="entry name" value="GMC_OxRdtase"/>
</dbReference>
<feature type="domain" description="Glucose-methanol-choline oxidoreductase N-terminal" evidence="7">
    <location>
        <begin position="83"/>
        <end position="106"/>
    </location>
</feature>
<dbReference type="GO" id="GO:0016020">
    <property type="term" value="C:membrane"/>
    <property type="evidence" value="ECO:0007669"/>
    <property type="project" value="TreeGrafter"/>
</dbReference>
<dbReference type="InterPro" id="IPR007867">
    <property type="entry name" value="GMC_OxRtase_C"/>
</dbReference>